<organism evidence="1 2">
    <name type="scientific">Candidatus Pseudobacter hemicellulosilyticus</name>
    <dbReference type="NCBI Taxonomy" id="3121375"/>
    <lineage>
        <taxon>Bacteria</taxon>
        <taxon>Pseudomonadati</taxon>
        <taxon>Bacteroidota</taxon>
        <taxon>Chitinophagia</taxon>
        <taxon>Chitinophagales</taxon>
        <taxon>Chitinophagaceae</taxon>
        <taxon>Pseudobacter</taxon>
    </lineage>
</organism>
<sequence>MKEVNIGLCQNHGLDSRANEQPIYSNRDTNLTRDCHQAELSRFRLFAAGLGVHIRKNSIDIKNHAGAFSTGYFCSYVSLNKLINALKNKGWKEYASSLSLSPCPCSEHLISLITKRIIRIEIKAETIDLNIPIRLSMYIRGLQSASQQGDLSVDIQILEGWIRRSLKALNQALYRKLQKNTCC</sequence>
<dbReference type="AlphaFoldDB" id="A0AAJ5WRT1"/>
<dbReference type="EMBL" id="CP119311">
    <property type="protein sequence ID" value="WEK36144.1"/>
    <property type="molecule type" value="Genomic_DNA"/>
</dbReference>
<reference evidence="1" key="1">
    <citation type="submission" date="2023-03" db="EMBL/GenBank/DDBJ databases">
        <title>Andean soil-derived lignocellulolytic bacterial consortium as a source of novel taxa and putative plastic-active enzymes.</title>
        <authorList>
            <person name="Diaz-Garcia L."/>
            <person name="Chuvochina M."/>
            <person name="Feuerriegel G."/>
            <person name="Bunk B."/>
            <person name="Sproer C."/>
            <person name="Streit W.R."/>
            <person name="Rodriguez L.M."/>
            <person name="Overmann J."/>
            <person name="Jimenez D.J."/>
        </authorList>
    </citation>
    <scope>NUCLEOTIDE SEQUENCE</scope>
    <source>
        <strain evidence="1">MAG 7</strain>
    </source>
</reference>
<name>A0AAJ5WRT1_9BACT</name>
<evidence type="ECO:0000313" key="2">
    <source>
        <dbReference type="Proteomes" id="UP001220610"/>
    </source>
</evidence>
<evidence type="ECO:0000313" key="1">
    <source>
        <dbReference type="EMBL" id="WEK36144.1"/>
    </source>
</evidence>
<protein>
    <submittedName>
        <fullName evidence="1">Uncharacterized protein</fullName>
    </submittedName>
</protein>
<proteinExistence type="predicted"/>
<gene>
    <name evidence="1" type="ORF">P0Y53_01405</name>
</gene>
<dbReference type="Proteomes" id="UP001220610">
    <property type="component" value="Chromosome"/>
</dbReference>
<accession>A0AAJ5WRT1</accession>